<evidence type="ECO:0000256" key="2">
    <source>
        <dbReference type="ARBA" id="ARBA00022989"/>
    </source>
</evidence>
<evidence type="ECO:0000256" key="4">
    <source>
        <dbReference type="SAM" id="Phobius"/>
    </source>
</evidence>
<feature type="transmembrane region" description="Helical" evidence="4">
    <location>
        <begin position="330"/>
        <end position="355"/>
    </location>
</feature>
<keyword evidence="3 4" id="KW-0472">Membrane</keyword>
<reference evidence="5 6" key="1">
    <citation type="submission" date="2019-10" db="EMBL/GenBank/DDBJ databases">
        <title>New genus of Silvanigrellaceae.</title>
        <authorList>
            <person name="Pitt A."/>
            <person name="Hahn M.W."/>
        </authorList>
    </citation>
    <scope>NUCLEOTIDE SEQUENCE [LARGE SCALE GENOMIC DNA]</scope>
    <source>
        <strain evidence="5 6">33A1-SZDP</strain>
    </source>
</reference>
<keyword evidence="1 4" id="KW-0812">Transmembrane</keyword>
<evidence type="ECO:0000313" key="5">
    <source>
        <dbReference type="EMBL" id="KAB8032098.1"/>
    </source>
</evidence>
<dbReference type="GO" id="GO:0022857">
    <property type="term" value="F:transmembrane transporter activity"/>
    <property type="evidence" value="ECO:0007669"/>
    <property type="project" value="InterPro"/>
</dbReference>
<feature type="transmembrane region" description="Helical" evidence="4">
    <location>
        <begin position="130"/>
        <end position="151"/>
    </location>
</feature>
<feature type="transmembrane region" description="Helical" evidence="4">
    <location>
        <begin position="242"/>
        <end position="260"/>
    </location>
</feature>
<feature type="transmembrane region" description="Helical" evidence="4">
    <location>
        <begin position="298"/>
        <end position="318"/>
    </location>
</feature>
<keyword evidence="2 4" id="KW-1133">Transmembrane helix</keyword>
<proteinExistence type="predicted"/>
<feature type="transmembrane region" description="Helical" evidence="4">
    <location>
        <begin position="361"/>
        <end position="379"/>
    </location>
</feature>
<feature type="transmembrane region" description="Helical" evidence="4">
    <location>
        <begin position="69"/>
        <end position="89"/>
    </location>
</feature>
<feature type="transmembrane region" description="Helical" evidence="4">
    <location>
        <begin position="95"/>
        <end position="118"/>
    </location>
</feature>
<comment type="caution">
    <text evidence="5">The sequence shown here is derived from an EMBL/GenBank/DDBJ whole genome shotgun (WGS) entry which is preliminary data.</text>
</comment>
<organism evidence="5 6">
    <name type="scientific">Fluviispira multicolorata</name>
    <dbReference type="NCBI Taxonomy" id="2654512"/>
    <lineage>
        <taxon>Bacteria</taxon>
        <taxon>Pseudomonadati</taxon>
        <taxon>Bdellovibrionota</taxon>
        <taxon>Oligoflexia</taxon>
        <taxon>Silvanigrellales</taxon>
        <taxon>Silvanigrellaceae</taxon>
        <taxon>Fluviispira</taxon>
    </lineage>
</organism>
<evidence type="ECO:0000256" key="1">
    <source>
        <dbReference type="ARBA" id="ARBA00022692"/>
    </source>
</evidence>
<evidence type="ECO:0000256" key="3">
    <source>
        <dbReference type="ARBA" id="ARBA00023136"/>
    </source>
</evidence>
<feature type="transmembrane region" description="Helical" evidence="4">
    <location>
        <begin position="272"/>
        <end position="292"/>
    </location>
</feature>
<dbReference type="InterPro" id="IPR011701">
    <property type="entry name" value="MFS"/>
</dbReference>
<dbReference type="Gene3D" id="1.20.1250.20">
    <property type="entry name" value="MFS general substrate transporter like domains"/>
    <property type="match status" value="1"/>
</dbReference>
<dbReference type="Pfam" id="PF07690">
    <property type="entry name" value="MFS_1"/>
    <property type="match status" value="1"/>
</dbReference>
<sequence>MFEVNPFVLQVLISNVPTVLTNGFIPILSSSFGTSLLSLGMFFFLMRIGNVVGSIISPLIHNKFAPHKIGIVAELLFFSTTSLILLAVFIKSIELFVVCAFFKGVIGGAISILRFAWLKQLPDFQKTSRLNLLANVLMQGSYCLVGIFLLIAPSLQMAKVVLVLDAIGSLFGAIIFWKMKKFSKITNKSKSNKYKEMFLSLISTPARKVILVTEILVCAGFGGTNIMLFKYGENFFGNEYGYAISLILYGSFYFIGGKIIELRNKGNMISLSIPLVLISLSIIILSLILLPISNSLPMKIVLFSLIFFCYPLISLQINSEWFKISKPHEAAGISAAGLIYSQIILGIFEIIYSFINYDNTIRALFLILAIFLVLFYSILKNAELKEIIN</sequence>
<accession>A0A833JDX0</accession>
<dbReference type="RefSeq" id="WP_152212280.1">
    <property type="nucleotide sequence ID" value="NZ_WFLN01000005.1"/>
</dbReference>
<evidence type="ECO:0000313" key="6">
    <source>
        <dbReference type="Proteomes" id="UP000442694"/>
    </source>
</evidence>
<name>A0A833JDX0_9BACT</name>
<dbReference type="EMBL" id="WFLN01000005">
    <property type="protein sequence ID" value="KAB8032098.1"/>
    <property type="molecule type" value="Genomic_DNA"/>
</dbReference>
<keyword evidence="6" id="KW-1185">Reference proteome</keyword>
<dbReference type="Proteomes" id="UP000442694">
    <property type="component" value="Unassembled WGS sequence"/>
</dbReference>
<feature type="transmembrane region" description="Helical" evidence="4">
    <location>
        <begin position="157"/>
        <end position="177"/>
    </location>
</feature>
<gene>
    <name evidence="5" type="ORF">GCL57_05480</name>
</gene>
<dbReference type="InterPro" id="IPR036259">
    <property type="entry name" value="MFS_trans_sf"/>
</dbReference>
<dbReference type="AlphaFoldDB" id="A0A833JDX0"/>
<feature type="transmembrane region" description="Helical" evidence="4">
    <location>
        <begin position="198"/>
        <end position="222"/>
    </location>
</feature>
<dbReference type="SUPFAM" id="SSF103473">
    <property type="entry name" value="MFS general substrate transporter"/>
    <property type="match status" value="1"/>
</dbReference>
<protein>
    <submittedName>
        <fullName evidence="5">MFS transporter</fullName>
    </submittedName>
</protein>